<feature type="region of interest" description="Disordered" evidence="1">
    <location>
        <begin position="48"/>
        <end position="69"/>
    </location>
</feature>
<dbReference type="InterPro" id="IPR051218">
    <property type="entry name" value="Sec_MonoDiacylglyc_Lipase"/>
</dbReference>
<proteinExistence type="predicted"/>
<evidence type="ECO:0000256" key="1">
    <source>
        <dbReference type="SAM" id="MobiDB-lite"/>
    </source>
</evidence>
<accession>K8F6L3</accession>
<dbReference type="Gene3D" id="3.40.50.1820">
    <property type="entry name" value="alpha/beta hydrolase"/>
    <property type="match status" value="1"/>
</dbReference>
<organism evidence="3 4">
    <name type="scientific">Bathycoccus prasinos</name>
    <dbReference type="NCBI Taxonomy" id="41875"/>
    <lineage>
        <taxon>Eukaryota</taxon>
        <taxon>Viridiplantae</taxon>
        <taxon>Chlorophyta</taxon>
        <taxon>Mamiellophyceae</taxon>
        <taxon>Mamiellales</taxon>
        <taxon>Bathycoccaceae</taxon>
        <taxon>Bathycoccus</taxon>
    </lineage>
</organism>
<dbReference type="CDD" id="cd00519">
    <property type="entry name" value="Lipase_3"/>
    <property type="match status" value="1"/>
</dbReference>
<dbReference type="PANTHER" id="PTHR45856">
    <property type="entry name" value="ALPHA/BETA-HYDROLASES SUPERFAMILY PROTEIN"/>
    <property type="match status" value="1"/>
</dbReference>
<dbReference type="InterPro" id="IPR002921">
    <property type="entry name" value="Fungal_lipase-type"/>
</dbReference>
<evidence type="ECO:0000313" key="3">
    <source>
        <dbReference type="EMBL" id="CCO20455.1"/>
    </source>
</evidence>
<feature type="domain" description="Fungal lipase-type" evidence="2">
    <location>
        <begin position="200"/>
        <end position="369"/>
    </location>
</feature>
<dbReference type="KEGG" id="bpg:Bathy17g01110"/>
<dbReference type="GeneID" id="19011069"/>
<dbReference type="GO" id="GO:0006629">
    <property type="term" value="P:lipid metabolic process"/>
    <property type="evidence" value="ECO:0007669"/>
    <property type="project" value="InterPro"/>
</dbReference>
<sequence>MTTRIFLRRGGAYSTARLSSLVRKTTTTARNLRPNEHLCRRCFYASVSTSSPSSKDDNDMNEKKKKPKQLSFHPLSFSGTKLCANMSMLSYWNCGQKGFLDAKIDETAAESNTKNLMEVEGKFGFEFVISNEPEMLRQKALSLCVIEEKEREMRTWLDFDDDGNDDDEGSSGSSSSSSNNNKPESRTLIVSLKEPNWVLVVFRGTTPNPQRGFFRESKINSRAGQVVWKDCPYENIEAKVHAGYANAFGIVRERVERDVVERVKRKIRESEEEKEESKTMPPRIVVTGHSLGGAMATLCAARLGNSEEIKKLGAKVSLISFGQPRVGDANFKTLFEKKENANNNEDNYCMDGYLRIVNEQDVFARVPPKSGIWIPEDVLETSLSSSIDAKQWTYQYEHAGDCVWYRDDGRILFREEPKGVSLRTVNPISIALDHSKYAKLFDDEGTKKNFPRAVCFHPERTDPKTICINCPDPKNDFRRRETKSI</sequence>
<dbReference type="PANTHER" id="PTHR45856:SF24">
    <property type="entry name" value="FUNGAL LIPASE-LIKE DOMAIN-CONTAINING PROTEIN"/>
    <property type="match status" value="1"/>
</dbReference>
<dbReference type="Pfam" id="PF01764">
    <property type="entry name" value="Lipase_3"/>
    <property type="match status" value="1"/>
</dbReference>
<protein>
    <recommendedName>
        <fullName evidence="2">Fungal lipase-type domain-containing protein</fullName>
    </recommendedName>
</protein>
<gene>
    <name evidence="3" type="ordered locus">Bathy17g01110</name>
</gene>
<dbReference type="OrthoDB" id="430884at2759"/>
<keyword evidence="4" id="KW-1185">Reference proteome</keyword>
<evidence type="ECO:0000313" key="4">
    <source>
        <dbReference type="Proteomes" id="UP000198341"/>
    </source>
</evidence>
<dbReference type="Proteomes" id="UP000198341">
    <property type="component" value="Chromosome 17"/>
</dbReference>
<dbReference type="EMBL" id="FO082262">
    <property type="protein sequence ID" value="CCO20455.1"/>
    <property type="molecule type" value="Genomic_DNA"/>
</dbReference>
<name>K8F6L3_9CHLO</name>
<dbReference type="InterPro" id="IPR029058">
    <property type="entry name" value="AB_hydrolase_fold"/>
</dbReference>
<feature type="region of interest" description="Disordered" evidence="1">
    <location>
        <begin position="157"/>
        <end position="185"/>
    </location>
</feature>
<dbReference type="RefSeq" id="XP_007508351.1">
    <property type="nucleotide sequence ID" value="XM_007508289.1"/>
</dbReference>
<feature type="compositionally biased region" description="Acidic residues" evidence="1">
    <location>
        <begin position="158"/>
        <end position="169"/>
    </location>
</feature>
<reference evidence="3 4" key="1">
    <citation type="submission" date="2011-10" db="EMBL/GenBank/DDBJ databases">
        <authorList>
            <person name="Genoscope - CEA"/>
        </authorList>
    </citation>
    <scope>NUCLEOTIDE SEQUENCE [LARGE SCALE GENOMIC DNA]</scope>
    <source>
        <strain evidence="3 4">RCC 1105</strain>
    </source>
</reference>
<dbReference type="AlphaFoldDB" id="K8F6L3"/>
<evidence type="ECO:0000259" key="2">
    <source>
        <dbReference type="Pfam" id="PF01764"/>
    </source>
</evidence>
<dbReference type="eggNOG" id="KOG4569">
    <property type="taxonomic scope" value="Eukaryota"/>
</dbReference>
<dbReference type="SUPFAM" id="SSF53474">
    <property type="entry name" value="alpha/beta-Hydrolases"/>
    <property type="match status" value="1"/>
</dbReference>
<feature type="compositionally biased region" description="Low complexity" evidence="1">
    <location>
        <begin position="170"/>
        <end position="181"/>
    </location>
</feature>